<comment type="cofactor">
    <cofactor evidence="1 6">
        <name>pyridoxal 5'-phosphate</name>
        <dbReference type="ChEBI" id="CHEBI:597326"/>
    </cofactor>
</comment>
<dbReference type="InterPro" id="IPR015424">
    <property type="entry name" value="PyrdxlP-dep_Trfase"/>
</dbReference>
<evidence type="ECO:0000259" key="7">
    <source>
        <dbReference type="Pfam" id="PF00155"/>
    </source>
</evidence>
<feature type="domain" description="Aminotransferase class I/classII large" evidence="7">
    <location>
        <begin position="29"/>
        <end position="373"/>
    </location>
</feature>
<dbReference type="InterPro" id="IPR050596">
    <property type="entry name" value="AspAT/PAT-like"/>
</dbReference>
<keyword evidence="3 6" id="KW-0032">Aminotransferase</keyword>
<evidence type="ECO:0000313" key="8">
    <source>
        <dbReference type="EMBL" id="HIW12054.1"/>
    </source>
</evidence>
<comment type="similarity">
    <text evidence="2 6">Belongs to the class-I pyridoxal-phosphate-dependent aminotransferase family.</text>
</comment>
<comment type="caution">
    <text evidence="8">The sequence shown here is derived from an EMBL/GenBank/DDBJ whole genome shotgun (WGS) entry which is preliminary data.</text>
</comment>
<dbReference type="EMBL" id="DXHR01000007">
    <property type="protein sequence ID" value="HIW12054.1"/>
    <property type="molecule type" value="Genomic_DNA"/>
</dbReference>
<organism evidence="8 9">
    <name type="scientific">Candidatus Salinicoccus stercoripullorum</name>
    <dbReference type="NCBI Taxonomy" id="2838756"/>
    <lineage>
        <taxon>Bacteria</taxon>
        <taxon>Bacillati</taxon>
        <taxon>Bacillota</taxon>
        <taxon>Bacilli</taxon>
        <taxon>Bacillales</taxon>
        <taxon>Staphylococcaceae</taxon>
        <taxon>Salinicoccus</taxon>
    </lineage>
</organism>
<proteinExistence type="inferred from homology"/>
<evidence type="ECO:0000313" key="9">
    <source>
        <dbReference type="Proteomes" id="UP000823989"/>
    </source>
</evidence>
<dbReference type="FunFam" id="3.40.640.10:FF:000033">
    <property type="entry name" value="Aspartate aminotransferase"/>
    <property type="match status" value="1"/>
</dbReference>
<evidence type="ECO:0000256" key="1">
    <source>
        <dbReference type="ARBA" id="ARBA00001933"/>
    </source>
</evidence>
<evidence type="ECO:0000256" key="3">
    <source>
        <dbReference type="ARBA" id="ARBA00022576"/>
    </source>
</evidence>
<evidence type="ECO:0000256" key="2">
    <source>
        <dbReference type="ARBA" id="ARBA00007441"/>
    </source>
</evidence>
<evidence type="ECO:0000256" key="4">
    <source>
        <dbReference type="ARBA" id="ARBA00022679"/>
    </source>
</evidence>
<dbReference type="AlphaFoldDB" id="A0A9D1QGD8"/>
<dbReference type="PANTHER" id="PTHR46383:SF4">
    <property type="entry name" value="AMINOTRANSFERASE"/>
    <property type="match status" value="1"/>
</dbReference>
<dbReference type="EC" id="2.6.1.-" evidence="6"/>
<accession>A0A9D1QGD8</accession>
<reference evidence="8" key="1">
    <citation type="journal article" date="2021" name="PeerJ">
        <title>Extensive microbial diversity within the chicken gut microbiome revealed by metagenomics and culture.</title>
        <authorList>
            <person name="Gilroy R."/>
            <person name="Ravi A."/>
            <person name="Getino M."/>
            <person name="Pursley I."/>
            <person name="Horton D.L."/>
            <person name="Alikhan N.F."/>
            <person name="Baker D."/>
            <person name="Gharbi K."/>
            <person name="Hall N."/>
            <person name="Watson M."/>
            <person name="Adriaenssens E.M."/>
            <person name="Foster-Nyarko E."/>
            <person name="Jarju S."/>
            <person name="Secka A."/>
            <person name="Antonio M."/>
            <person name="Oren A."/>
            <person name="Chaudhuri R.R."/>
            <person name="La Ragione R."/>
            <person name="Hildebrand F."/>
            <person name="Pallen M.J."/>
        </authorList>
    </citation>
    <scope>NUCLEOTIDE SEQUENCE</scope>
    <source>
        <strain evidence="8">ChiHjej13B12-752</strain>
    </source>
</reference>
<dbReference type="GO" id="GO:0030170">
    <property type="term" value="F:pyridoxal phosphate binding"/>
    <property type="evidence" value="ECO:0007669"/>
    <property type="project" value="InterPro"/>
</dbReference>
<dbReference type="InterPro" id="IPR004838">
    <property type="entry name" value="NHTrfase_class1_PyrdxlP-BS"/>
</dbReference>
<dbReference type="InterPro" id="IPR004839">
    <property type="entry name" value="Aminotransferase_I/II_large"/>
</dbReference>
<gene>
    <name evidence="8" type="ORF">H9891_02720</name>
</gene>
<dbReference type="SUPFAM" id="SSF53383">
    <property type="entry name" value="PLP-dependent transferases"/>
    <property type="match status" value="1"/>
</dbReference>
<dbReference type="GO" id="GO:0006520">
    <property type="term" value="P:amino acid metabolic process"/>
    <property type="evidence" value="ECO:0007669"/>
    <property type="project" value="InterPro"/>
</dbReference>
<dbReference type="InterPro" id="IPR015422">
    <property type="entry name" value="PyrdxlP-dep_Trfase_small"/>
</dbReference>
<dbReference type="Proteomes" id="UP000823989">
    <property type="component" value="Unassembled WGS sequence"/>
</dbReference>
<name>A0A9D1QGD8_9STAP</name>
<keyword evidence="4 6" id="KW-0808">Transferase</keyword>
<reference evidence="8" key="2">
    <citation type="submission" date="2021-04" db="EMBL/GenBank/DDBJ databases">
        <authorList>
            <person name="Gilroy R."/>
        </authorList>
    </citation>
    <scope>NUCLEOTIDE SEQUENCE</scope>
    <source>
        <strain evidence="8">ChiHjej13B12-752</strain>
    </source>
</reference>
<evidence type="ECO:0000256" key="6">
    <source>
        <dbReference type="RuleBase" id="RU000481"/>
    </source>
</evidence>
<dbReference type="Pfam" id="PF00155">
    <property type="entry name" value="Aminotran_1_2"/>
    <property type="match status" value="1"/>
</dbReference>
<sequence>MIHHINPAAASLTVPGIRVFANKVAEFEDGINLTIGQPDFPTPENVKESGISAIRENRTGYSHNAGLPALRKSVSNFFRDAYRCCYDPDSEIVITNGASEALDSVLRTIMVEGDEVILPSPSYSGYEPLIRLNGGTPVHLDTTESGFIPDPDALSALINDNTKAVLFNYPSNPTGVSLPYGRMEKLADMLAEKDIFIISDEIYSENTFMNKHISFGTFENIHNRLFIIHGLSKSHAMTGWRIGYVLGPKTVMEHVLKVHLNNSICASLPSQYAAIEALDHTRGFPHEMNTQYVERRDYTYRRLENMGLTSKKPAGAFYIFPDISATGMDDVSFTTKLLEEEHVAVVPGSTFSKNDHSRIRISYASSLDNLANGMDRMEHFIARQKP</sequence>
<dbReference type="Gene3D" id="3.90.1150.10">
    <property type="entry name" value="Aspartate Aminotransferase, domain 1"/>
    <property type="match status" value="1"/>
</dbReference>
<keyword evidence="5" id="KW-0663">Pyridoxal phosphate</keyword>
<dbReference type="InterPro" id="IPR015421">
    <property type="entry name" value="PyrdxlP-dep_Trfase_major"/>
</dbReference>
<dbReference type="CDD" id="cd00609">
    <property type="entry name" value="AAT_like"/>
    <property type="match status" value="1"/>
</dbReference>
<dbReference type="PROSITE" id="PS00105">
    <property type="entry name" value="AA_TRANSFER_CLASS_1"/>
    <property type="match status" value="1"/>
</dbReference>
<dbReference type="PANTHER" id="PTHR46383">
    <property type="entry name" value="ASPARTATE AMINOTRANSFERASE"/>
    <property type="match status" value="1"/>
</dbReference>
<dbReference type="GO" id="GO:0008483">
    <property type="term" value="F:transaminase activity"/>
    <property type="evidence" value="ECO:0007669"/>
    <property type="project" value="UniProtKB-KW"/>
</dbReference>
<evidence type="ECO:0000256" key="5">
    <source>
        <dbReference type="ARBA" id="ARBA00022898"/>
    </source>
</evidence>
<dbReference type="Gene3D" id="3.40.640.10">
    <property type="entry name" value="Type I PLP-dependent aspartate aminotransferase-like (Major domain)"/>
    <property type="match status" value="1"/>
</dbReference>
<dbReference type="PRINTS" id="PR00753">
    <property type="entry name" value="ACCSYNTHASE"/>
</dbReference>
<protein>
    <recommendedName>
        <fullName evidence="6">Aminotransferase</fullName>
        <ecNumber evidence="6">2.6.1.-</ecNumber>
    </recommendedName>
</protein>